<sequence length="158" mass="18263">MKPDLLQFKQHVSEAGFQTGVDSDMWGIVDEDPEYPNWPLVIICVQAAPKDNHPDKYHFRFDLSGYPSQAPTACPWDVELQGRLPNEKWPKGSKFVSNTFNPAWNPNALYAPCDRLAMPGHEGWQAVFPELWWKPTFKIQAYLHFLHRLLNSADYANY</sequence>
<protein>
    <submittedName>
        <fullName evidence="1">Uncharacterized protein</fullName>
    </submittedName>
</protein>
<dbReference type="AlphaFoldDB" id="A0A8J8JSA3"/>
<dbReference type="InterPro" id="IPR056082">
    <property type="entry name" value="BilB-like"/>
</dbReference>
<reference evidence="1" key="1">
    <citation type="submission" date="2019-10" db="EMBL/GenBank/DDBJ databases">
        <title>Draft genome sequence of Panacibacter sp. KCS-6.</title>
        <authorList>
            <person name="Yim K.J."/>
        </authorList>
    </citation>
    <scope>NUCLEOTIDE SEQUENCE</scope>
    <source>
        <strain evidence="1">KCS-6</strain>
    </source>
</reference>
<accession>A0A8J8JSA3</accession>
<comment type="caution">
    <text evidence="1">The sequence shown here is derived from an EMBL/GenBank/DDBJ whole genome shotgun (WGS) entry which is preliminary data.</text>
</comment>
<name>A0A8J8JSA3_9BACT</name>
<dbReference type="Pfam" id="PF24702">
    <property type="entry name" value="DUF7665"/>
    <property type="match status" value="1"/>
</dbReference>
<gene>
    <name evidence="1" type="ORF">GD597_00195</name>
</gene>
<dbReference type="Proteomes" id="UP000598971">
    <property type="component" value="Unassembled WGS sequence"/>
</dbReference>
<keyword evidence="2" id="KW-1185">Reference proteome</keyword>
<dbReference type="RefSeq" id="WP_171605772.1">
    <property type="nucleotide sequence ID" value="NZ_WHPF01000001.1"/>
</dbReference>
<organism evidence="1 2">
    <name type="scientific">Limnovirga soli</name>
    <dbReference type="NCBI Taxonomy" id="2656915"/>
    <lineage>
        <taxon>Bacteria</taxon>
        <taxon>Pseudomonadati</taxon>
        <taxon>Bacteroidota</taxon>
        <taxon>Chitinophagia</taxon>
        <taxon>Chitinophagales</taxon>
        <taxon>Chitinophagaceae</taxon>
        <taxon>Limnovirga</taxon>
    </lineage>
</organism>
<evidence type="ECO:0000313" key="2">
    <source>
        <dbReference type="Proteomes" id="UP000598971"/>
    </source>
</evidence>
<dbReference type="EMBL" id="WHPF01000001">
    <property type="protein sequence ID" value="NNV53855.1"/>
    <property type="molecule type" value="Genomic_DNA"/>
</dbReference>
<proteinExistence type="predicted"/>
<evidence type="ECO:0000313" key="1">
    <source>
        <dbReference type="EMBL" id="NNV53855.1"/>
    </source>
</evidence>